<dbReference type="SUPFAM" id="SSF47413">
    <property type="entry name" value="lambda repressor-like DNA-binding domains"/>
    <property type="match status" value="1"/>
</dbReference>
<dbReference type="SUPFAM" id="SSF53822">
    <property type="entry name" value="Periplasmic binding protein-like I"/>
    <property type="match status" value="1"/>
</dbReference>
<gene>
    <name evidence="6" type="ORF">FC96_GL001459</name>
</gene>
<dbReference type="InterPro" id="IPR046335">
    <property type="entry name" value="LacI/GalR-like_sensor"/>
</dbReference>
<dbReference type="Proteomes" id="UP000050911">
    <property type="component" value="Unassembled WGS sequence"/>
</dbReference>
<evidence type="ECO:0000256" key="1">
    <source>
        <dbReference type="ARBA" id="ARBA00022491"/>
    </source>
</evidence>
<dbReference type="AlphaFoldDB" id="A0A0R1HZG5"/>
<evidence type="ECO:0000256" key="4">
    <source>
        <dbReference type="ARBA" id="ARBA00023163"/>
    </source>
</evidence>
<evidence type="ECO:0000313" key="7">
    <source>
        <dbReference type="Proteomes" id="UP000050911"/>
    </source>
</evidence>
<keyword evidence="3" id="KW-0238">DNA-binding</keyword>
<dbReference type="InterPro" id="IPR028082">
    <property type="entry name" value="Peripla_BP_I"/>
</dbReference>
<evidence type="ECO:0000256" key="2">
    <source>
        <dbReference type="ARBA" id="ARBA00023015"/>
    </source>
</evidence>
<dbReference type="GO" id="GO:0000976">
    <property type="term" value="F:transcription cis-regulatory region binding"/>
    <property type="evidence" value="ECO:0007669"/>
    <property type="project" value="TreeGrafter"/>
</dbReference>
<evidence type="ECO:0000259" key="5">
    <source>
        <dbReference type="PROSITE" id="PS50932"/>
    </source>
</evidence>
<dbReference type="PATRIC" id="fig|1302272.5.peg.1471"/>
<dbReference type="Pfam" id="PF13377">
    <property type="entry name" value="Peripla_BP_3"/>
    <property type="match status" value="1"/>
</dbReference>
<evidence type="ECO:0000256" key="3">
    <source>
        <dbReference type="ARBA" id="ARBA00023125"/>
    </source>
</evidence>
<organism evidence="6 7">
    <name type="scientific">Secundilactobacillus kimchicus JCM 15530</name>
    <dbReference type="NCBI Taxonomy" id="1302272"/>
    <lineage>
        <taxon>Bacteria</taxon>
        <taxon>Bacillati</taxon>
        <taxon>Bacillota</taxon>
        <taxon>Bacilli</taxon>
        <taxon>Lactobacillales</taxon>
        <taxon>Lactobacillaceae</taxon>
        <taxon>Secundilactobacillus</taxon>
    </lineage>
</organism>
<keyword evidence="2" id="KW-0805">Transcription regulation</keyword>
<evidence type="ECO:0000313" key="6">
    <source>
        <dbReference type="EMBL" id="KRK48359.1"/>
    </source>
</evidence>
<name>A0A0R1HZG5_9LACO</name>
<dbReference type="EMBL" id="AZCX01000003">
    <property type="protein sequence ID" value="KRK48359.1"/>
    <property type="molecule type" value="Genomic_DNA"/>
</dbReference>
<feature type="domain" description="HTH lacI-type" evidence="5">
    <location>
        <begin position="1"/>
        <end position="44"/>
    </location>
</feature>
<dbReference type="InterPro" id="IPR000843">
    <property type="entry name" value="HTH_LacI"/>
</dbReference>
<reference evidence="6 7" key="1">
    <citation type="journal article" date="2015" name="Genome Announc.">
        <title>Expanding the biotechnology potential of lactobacilli through comparative genomics of 213 strains and associated genera.</title>
        <authorList>
            <person name="Sun Z."/>
            <person name="Harris H.M."/>
            <person name="McCann A."/>
            <person name="Guo C."/>
            <person name="Argimon S."/>
            <person name="Zhang W."/>
            <person name="Yang X."/>
            <person name="Jeffery I.B."/>
            <person name="Cooney J.C."/>
            <person name="Kagawa T.F."/>
            <person name="Liu W."/>
            <person name="Song Y."/>
            <person name="Salvetti E."/>
            <person name="Wrobel A."/>
            <person name="Rasinkangas P."/>
            <person name="Parkhill J."/>
            <person name="Rea M.C."/>
            <person name="O'Sullivan O."/>
            <person name="Ritari J."/>
            <person name="Douillard F.P."/>
            <person name="Paul Ross R."/>
            <person name="Yang R."/>
            <person name="Briner A.E."/>
            <person name="Felis G.E."/>
            <person name="de Vos W.M."/>
            <person name="Barrangou R."/>
            <person name="Klaenhammer T.R."/>
            <person name="Caufield P.W."/>
            <person name="Cui Y."/>
            <person name="Zhang H."/>
            <person name="O'Toole P.W."/>
        </authorList>
    </citation>
    <scope>NUCLEOTIDE SEQUENCE [LARGE SCALE GENOMIC DNA]</scope>
    <source>
        <strain evidence="6 7">JCM 15530</strain>
    </source>
</reference>
<sequence length="322" mass="35752">MSIATVSQILNSRGHFTHKTIEKVRQIAESLGYIPDKNAKQLRTGSSILITVILPNLTNPFFSALVQSMQEYLEKSHFDNIDLTFQTSSFLKIDETIDNLIQRGTDGLIITEPLPNPIRTNDLLKRHHIPYVVLDRNSDYNLTDSVSTNEFEGGKLAAKYFQSLGHQHVGIITPNYTSPSINARIDGFLSLWSANSTDRPQKFITDFTKDGGREISPYIAQSDITGVFSLNDDVAIGLIRGLADQGVSVPQDLSIIGFDNIEYASYTVPSLTTIAQPVPEMGSKAISILIERLNNEQSDQASEFNSVIFENELIIRDSTQKA</sequence>
<dbReference type="CDD" id="cd01392">
    <property type="entry name" value="HTH_LacI"/>
    <property type="match status" value="1"/>
</dbReference>
<proteinExistence type="predicted"/>
<dbReference type="STRING" id="1302272.FC96_GL001459"/>
<dbReference type="Pfam" id="PF00356">
    <property type="entry name" value="LacI"/>
    <property type="match status" value="1"/>
</dbReference>
<dbReference type="PANTHER" id="PTHR30146:SF148">
    <property type="entry name" value="HTH-TYPE TRANSCRIPTIONAL REPRESSOR PURR-RELATED"/>
    <property type="match status" value="1"/>
</dbReference>
<keyword evidence="4" id="KW-0804">Transcription</keyword>
<keyword evidence="7" id="KW-1185">Reference proteome</keyword>
<dbReference type="Gene3D" id="1.10.260.40">
    <property type="entry name" value="lambda repressor-like DNA-binding domains"/>
    <property type="match status" value="1"/>
</dbReference>
<dbReference type="Gene3D" id="3.40.50.2300">
    <property type="match status" value="2"/>
</dbReference>
<accession>A0A0R1HZG5</accession>
<dbReference type="SMART" id="SM00354">
    <property type="entry name" value="HTH_LACI"/>
    <property type="match status" value="1"/>
</dbReference>
<comment type="caution">
    <text evidence="6">The sequence shown here is derived from an EMBL/GenBank/DDBJ whole genome shotgun (WGS) entry which is preliminary data.</text>
</comment>
<keyword evidence="1" id="KW-0678">Repressor</keyword>
<dbReference type="PROSITE" id="PS50932">
    <property type="entry name" value="HTH_LACI_2"/>
    <property type="match status" value="1"/>
</dbReference>
<dbReference type="InterPro" id="IPR010982">
    <property type="entry name" value="Lambda_DNA-bd_dom_sf"/>
</dbReference>
<protein>
    <submittedName>
        <fullName evidence="6">LacI family regulatory protein</fullName>
    </submittedName>
</protein>
<dbReference type="PANTHER" id="PTHR30146">
    <property type="entry name" value="LACI-RELATED TRANSCRIPTIONAL REPRESSOR"/>
    <property type="match status" value="1"/>
</dbReference>
<dbReference type="GO" id="GO:0003700">
    <property type="term" value="F:DNA-binding transcription factor activity"/>
    <property type="evidence" value="ECO:0007669"/>
    <property type="project" value="TreeGrafter"/>
</dbReference>